<reference evidence="14" key="2">
    <citation type="submission" date="2025-08" db="UniProtKB">
        <authorList>
            <consortium name="Ensembl"/>
        </authorList>
    </citation>
    <scope>IDENTIFICATION</scope>
</reference>
<evidence type="ECO:0000256" key="11">
    <source>
        <dbReference type="ARBA" id="ARBA00070192"/>
    </source>
</evidence>
<dbReference type="GeneTree" id="ENSGT00930000150969"/>
<keyword evidence="7" id="KW-1015">Disulfide bond</keyword>
<reference evidence="15" key="1">
    <citation type="submission" date="2018-12" db="EMBL/GenBank/DDBJ databases">
        <authorList>
            <person name="Yazar S."/>
        </authorList>
    </citation>
    <scope>NUCLEOTIDE SEQUENCE [LARGE SCALE GENOMIC DNA]</scope>
</reference>
<comment type="similarity">
    <text evidence="10">Belongs to the gastrokine family.</text>
</comment>
<dbReference type="OMA" id="YSEKCFT"/>
<keyword evidence="6" id="KW-0333">Golgi apparatus</keyword>
<evidence type="ECO:0000313" key="15">
    <source>
        <dbReference type="Proteomes" id="UP000314987"/>
    </source>
</evidence>
<evidence type="ECO:0000256" key="6">
    <source>
        <dbReference type="ARBA" id="ARBA00023034"/>
    </source>
</evidence>
<keyword evidence="15" id="KW-1185">Reference proteome</keyword>
<evidence type="ECO:0000259" key="13">
    <source>
        <dbReference type="PROSITE" id="PS50869"/>
    </source>
</evidence>
<evidence type="ECO:0000256" key="9">
    <source>
        <dbReference type="ARBA" id="ARBA00053890"/>
    </source>
</evidence>
<dbReference type="GO" id="GO:0005794">
    <property type="term" value="C:Golgi apparatus"/>
    <property type="evidence" value="ECO:0007669"/>
    <property type="project" value="UniProtKB-SubCell"/>
</dbReference>
<dbReference type="AlphaFoldDB" id="A0A4X2KVM9"/>
<sequence length="189" mass="21410">YKNIIKIKLTILLRNYSDVHSEFLLQSQNSNIGDGNNISDHSAQTVTVNDNHNIANIDNNNGWDSWNSLWDYNTGFAATRIFAKKICIVHRLNRDVLPGLQDLKKTAKEKRANVHTGPSPKSLQYQIEPEELKDLTQFGTPIENMCKGLRTYKAQEVQGQSFLFFSGSCFNADILWLLNISICGETTTM</sequence>
<evidence type="ECO:0000256" key="5">
    <source>
        <dbReference type="ARBA" id="ARBA00022729"/>
    </source>
</evidence>
<protein>
    <recommendedName>
        <fullName evidence="11">Gastrokine-1</fullName>
    </recommendedName>
    <alternativeName>
        <fullName evidence="12">18 kDa antrum mucosa protein</fullName>
    </alternativeName>
</protein>
<dbReference type="InterPro" id="IPR051772">
    <property type="entry name" value="Gastrokine"/>
</dbReference>
<dbReference type="Proteomes" id="UP000314987">
    <property type="component" value="Unassembled WGS sequence"/>
</dbReference>
<evidence type="ECO:0000256" key="8">
    <source>
        <dbReference type="ARBA" id="ARBA00023246"/>
    </source>
</evidence>
<evidence type="ECO:0000256" key="3">
    <source>
        <dbReference type="ARBA" id="ARBA00004613"/>
    </source>
</evidence>
<reference evidence="14" key="3">
    <citation type="submission" date="2025-09" db="UniProtKB">
        <authorList>
            <consortium name="Ensembl"/>
        </authorList>
    </citation>
    <scope>IDENTIFICATION</scope>
</reference>
<accession>A0A4X2KVM9</accession>
<dbReference type="Ensembl" id="ENSVURT00010017863.1">
    <property type="protein sequence ID" value="ENSVURP00010015718.1"/>
    <property type="gene ID" value="ENSVURG00010012029.1"/>
</dbReference>
<evidence type="ECO:0000256" key="2">
    <source>
        <dbReference type="ARBA" id="ARBA00004555"/>
    </source>
</evidence>
<gene>
    <name evidence="14" type="primary">LOC114045541</name>
</gene>
<dbReference type="GO" id="GO:0005576">
    <property type="term" value="C:extracellular region"/>
    <property type="evidence" value="ECO:0007669"/>
    <property type="project" value="UniProtKB-SubCell"/>
</dbReference>
<keyword evidence="4" id="KW-0964">Secreted</keyword>
<evidence type="ECO:0000313" key="14">
    <source>
        <dbReference type="Ensembl" id="ENSVURP00010015718.1"/>
    </source>
</evidence>
<dbReference type="Pfam" id="PF04089">
    <property type="entry name" value="BRICHOS"/>
    <property type="match status" value="1"/>
</dbReference>
<proteinExistence type="inferred from homology"/>
<dbReference type="FunFam" id="3.30.390.150:FF:000003">
    <property type="entry name" value="Gastrokine 1"/>
    <property type="match status" value="1"/>
</dbReference>
<dbReference type="STRING" id="29139.ENSVURP00010015718"/>
<evidence type="ECO:0000256" key="4">
    <source>
        <dbReference type="ARBA" id="ARBA00022525"/>
    </source>
</evidence>
<dbReference type="Gene3D" id="3.30.390.150">
    <property type="match status" value="1"/>
</dbReference>
<dbReference type="InterPro" id="IPR007084">
    <property type="entry name" value="BRICHOS_dom"/>
</dbReference>
<dbReference type="PANTHER" id="PTHR16483">
    <property type="entry name" value="GASTROKINE 1"/>
    <property type="match status" value="1"/>
</dbReference>
<comment type="function">
    <text evidence="9">Has mitogenic activity and may be involved in maintaining the integrity of the gastric mucosal epithelium.</text>
</comment>
<evidence type="ECO:0000256" key="7">
    <source>
        <dbReference type="ARBA" id="ARBA00023157"/>
    </source>
</evidence>
<dbReference type="PROSITE" id="PS50869">
    <property type="entry name" value="BRICHOS"/>
    <property type="match status" value="1"/>
</dbReference>
<evidence type="ECO:0000256" key="10">
    <source>
        <dbReference type="ARBA" id="ARBA00061085"/>
    </source>
</evidence>
<keyword evidence="5" id="KW-0732">Signal</keyword>
<keyword evidence="8" id="KW-0497">Mitogen</keyword>
<dbReference type="GO" id="GO:0051781">
    <property type="term" value="P:positive regulation of cell division"/>
    <property type="evidence" value="ECO:0007669"/>
    <property type="project" value="UniProtKB-KW"/>
</dbReference>
<organism evidence="14 15">
    <name type="scientific">Vombatus ursinus</name>
    <name type="common">Common wombat</name>
    <dbReference type="NCBI Taxonomy" id="29139"/>
    <lineage>
        <taxon>Eukaryota</taxon>
        <taxon>Metazoa</taxon>
        <taxon>Chordata</taxon>
        <taxon>Craniata</taxon>
        <taxon>Vertebrata</taxon>
        <taxon>Euteleostomi</taxon>
        <taxon>Mammalia</taxon>
        <taxon>Metatheria</taxon>
        <taxon>Diprotodontia</taxon>
        <taxon>Vombatidae</taxon>
        <taxon>Vombatus</taxon>
    </lineage>
</organism>
<dbReference type="SMART" id="SM01039">
    <property type="entry name" value="BRICHOS"/>
    <property type="match status" value="1"/>
</dbReference>
<comment type="subcellular location">
    <subcellularLocation>
        <location evidence="1">Cytoplasmic granule</location>
    </subcellularLocation>
    <subcellularLocation>
        <location evidence="2">Golgi apparatus</location>
    </subcellularLocation>
    <subcellularLocation>
        <location evidence="3">Secreted</location>
    </subcellularLocation>
</comment>
<name>A0A4X2KVM9_VOMUR</name>
<feature type="domain" description="BRICHOS" evidence="13">
    <location>
        <begin position="60"/>
        <end position="154"/>
    </location>
</feature>
<evidence type="ECO:0000256" key="1">
    <source>
        <dbReference type="ARBA" id="ARBA00004463"/>
    </source>
</evidence>
<evidence type="ECO:0000256" key="12">
    <source>
        <dbReference type="ARBA" id="ARBA00077478"/>
    </source>
</evidence>